<dbReference type="EMBL" id="KL584828">
    <property type="protein sequence ID" value="KEQ64890.1"/>
    <property type="molecule type" value="Genomic_DNA"/>
</dbReference>
<dbReference type="HOGENOM" id="CLU_1669022_0_0_1"/>
<evidence type="ECO:0008006" key="4">
    <source>
        <dbReference type="Google" id="ProtNLM"/>
    </source>
</evidence>
<keyword evidence="3" id="KW-1185">Reference proteome</keyword>
<accession>A0A074VVR0</accession>
<evidence type="ECO:0000313" key="3">
    <source>
        <dbReference type="Proteomes" id="UP000030672"/>
    </source>
</evidence>
<sequence length="158" mass="17248">MSQFLLGCSSILVSVLGTSMRPRDACEFQRGSRRPPAASTCSGRRMPFKEGHNIKDEKCCQLTEIQAAAAVRRLDVIIGRNKIRALSAVATATGRRRYTCYGPNQFMDAATNSPQCRTNTWESIACNCAAGTAFEGTVRCSRSMTVQTNNTCSHATRT</sequence>
<dbReference type="AlphaFoldDB" id="A0A074VVR0"/>
<organism evidence="2 3">
    <name type="scientific">Aureobasidium melanogenum (strain CBS 110374)</name>
    <name type="common">Aureobasidium pullulans var. melanogenum</name>
    <dbReference type="NCBI Taxonomy" id="1043003"/>
    <lineage>
        <taxon>Eukaryota</taxon>
        <taxon>Fungi</taxon>
        <taxon>Dikarya</taxon>
        <taxon>Ascomycota</taxon>
        <taxon>Pezizomycotina</taxon>
        <taxon>Dothideomycetes</taxon>
        <taxon>Dothideomycetidae</taxon>
        <taxon>Dothideales</taxon>
        <taxon>Saccotheciaceae</taxon>
        <taxon>Aureobasidium</taxon>
    </lineage>
</organism>
<name>A0A074VVR0_AURM1</name>
<evidence type="ECO:0000256" key="1">
    <source>
        <dbReference type="SAM" id="SignalP"/>
    </source>
</evidence>
<reference evidence="2 3" key="1">
    <citation type="journal article" date="2014" name="BMC Genomics">
        <title>Genome sequencing of four Aureobasidium pullulans varieties: biotechnological potential, stress tolerance, and description of new species.</title>
        <authorList>
            <person name="Gostin Ar C."/>
            <person name="Ohm R.A."/>
            <person name="Kogej T."/>
            <person name="Sonjak S."/>
            <person name="Turk M."/>
            <person name="Zajc J."/>
            <person name="Zalar P."/>
            <person name="Grube M."/>
            <person name="Sun H."/>
            <person name="Han J."/>
            <person name="Sharma A."/>
            <person name="Chiniquy J."/>
            <person name="Ngan C.Y."/>
            <person name="Lipzen A."/>
            <person name="Barry K."/>
            <person name="Grigoriev I.V."/>
            <person name="Gunde-Cimerman N."/>
        </authorList>
    </citation>
    <scope>NUCLEOTIDE SEQUENCE [LARGE SCALE GENOMIC DNA]</scope>
    <source>
        <strain evidence="2 3">CBS 110374</strain>
    </source>
</reference>
<evidence type="ECO:0000313" key="2">
    <source>
        <dbReference type="EMBL" id="KEQ64890.1"/>
    </source>
</evidence>
<keyword evidence="1" id="KW-0732">Signal</keyword>
<dbReference type="GeneID" id="63917808"/>
<gene>
    <name evidence="2" type="ORF">M437DRAFT_64507</name>
</gene>
<proteinExistence type="predicted"/>
<dbReference type="RefSeq" id="XP_040881913.1">
    <property type="nucleotide sequence ID" value="XM_041024435.1"/>
</dbReference>
<feature type="chain" id="PRO_5001701923" description="Cyanovirin-N domain-containing protein" evidence="1">
    <location>
        <begin position="18"/>
        <end position="158"/>
    </location>
</feature>
<protein>
    <recommendedName>
        <fullName evidence="4">Cyanovirin-N domain-containing protein</fullName>
    </recommendedName>
</protein>
<feature type="signal peptide" evidence="1">
    <location>
        <begin position="1"/>
        <end position="17"/>
    </location>
</feature>
<dbReference type="Proteomes" id="UP000030672">
    <property type="component" value="Unassembled WGS sequence"/>
</dbReference>